<organism evidence="2 3">
    <name type="scientific">Periplaneta americana</name>
    <name type="common">American cockroach</name>
    <name type="synonym">Blatta americana</name>
    <dbReference type="NCBI Taxonomy" id="6978"/>
    <lineage>
        <taxon>Eukaryota</taxon>
        <taxon>Metazoa</taxon>
        <taxon>Ecdysozoa</taxon>
        <taxon>Arthropoda</taxon>
        <taxon>Hexapoda</taxon>
        <taxon>Insecta</taxon>
        <taxon>Pterygota</taxon>
        <taxon>Neoptera</taxon>
        <taxon>Polyneoptera</taxon>
        <taxon>Dictyoptera</taxon>
        <taxon>Blattodea</taxon>
        <taxon>Blattoidea</taxon>
        <taxon>Blattidae</taxon>
        <taxon>Blattinae</taxon>
        <taxon>Periplaneta</taxon>
    </lineage>
</organism>
<dbReference type="Proteomes" id="UP001148838">
    <property type="component" value="Unassembled WGS sequence"/>
</dbReference>
<dbReference type="EMBL" id="JAJSOF020000001">
    <property type="protein sequence ID" value="KAJ4451207.1"/>
    <property type="molecule type" value="Genomic_DNA"/>
</dbReference>
<accession>A0ABQ8TYN1</accession>
<sequence>MAGLCEGGNEPPGSLKARHKNRMILMVLIYIIAKKHFDSVDLKFLVSEHPYMSCDREFGIIEKRKKKMQDHGSRRDYSQKCTDGPALRPVEIYCANPRYELRAIDPLLVPTQPHDSLTTGLYSQHKSIYHSFFGNFPQGPLSVRGETPPPSRSASAEAIQRRLATYPRRLNDMKNHKRDDEERMMGEERKWRR</sequence>
<reference evidence="2 3" key="1">
    <citation type="journal article" date="2022" name="Allergy">
        <title>Genome assembly and annotation of Periplaneta americana reveal a comprehensive cockroach allergen profile.</title>
        <authorList>
            <person name="Wang L."/>
            <person name="Xiong Q."/>
            <person name="Saelim N."/>
            <person name="Wang L."/>
            <person name="Nong W."/>
            <person name="Wan A.T."/>
            <person name="Shi M."/>
            <person name="Liu X."/>
            <person name="Cao Q."/>
            <person name="Hui J.H.L."/>
            <person name="Sookrung N."/>
            <person name="Leung T.F."/>
            <person name="Tungtrongchitr A."/>
            <person name="Tsui S.K.W."/>
        </authorList>
    </citation>
    <scope>NUCLEOTIDE SEQUENCE [LARGE SCALE GENOMIC DNA]</scope>
    <source>
        <strain evidence="2">PWHHKU_190912</strain>
    </source>
</reference>
<name>A0ABQ8TYN1_PERAM</name>
<feature type="region of interest" description="Disordered" evidence="1">
    <location>
        <begin position="163"/>
        <end position="193"/>
    </location>
</feature>
<proteinExistence type="predicted"/>
<comment type="caution">
    <text evidence="2">The sequence shown here is derived from an EMBL/GenBank/DDBJ whole genome shotgun (WGS) entry which is preliminary data.</text>
</comment>
<protein>
    <submittedName>
        <fullName evidence="2">Uncharacterized protein</fullName>
    </submittedName>
</protein>
<feature type="compositionally biased region" description="Basic and acidic residues" evidence="1">
    <location>
        <begin position="169"/>
        <end position="193"/>
    </location>
</feature>
<evidence type="ECO:0000313" key="2">
    <source>
        <dbReference type="EMBL" id="KAJ4451207.1"/>
    </source>
</evidence>
<evidence type="ECO:0000313" key="3">
    <source>
        <dbReference type="Proteomes" id="UP001148838"/>
    </source>
</evidence>
<gene>
    <name evidence="2" type="ORF">ANN_02667</name>
</gene>
<keyword evidence="3" id="KW-1185">Reference proteome</keyword>
<evidence type="ECO:0000256" key="1">
    <source>
        <dbReference type="SAM" id="MobiDB-lite"/>
    </source>
</evidence>